<dbReference type="Proteomes" id="UP000704762">
    <property type="component" value="Unassembled WGS sequence"/>
</dbReference>
<sequence length="58" mass="6253">MRIRLGALPSRTQSSGAADVSPRNASSAPAQGTSAWLTTRRFVDLGRTESMICHSQTY</sequence>
<protein>
    <submittedName>
        <fullName evidence="2">Uncharacterized protein</fullName>
    </submittedName>
</protein>
<organism evidence="2 3">
    <name type="scientific">Microlunatus panaciterrae</name>
    <dbReference type="NCBI Taxonomy" id="400768"/>
    <lineage>
        <taxon>Bacteria</taxon>
        <taxon>Bacillati</taxon>
        <taxon>Actinomycetota</taxon>
        <taxon>Actinomycetes</taxon>
        <taxon>Propionibacteriales</taxon>
        <taxon>Propionibacteriaceae</taxon>
        <taxon>Microlunatus</taxon>
    </lineage>
</organism>
<gene>
    <name evidence="2" type="ORF">JOE57_003634</name>
</gene>
<reference evidence="2 3" key="1">
    <citation type="submission" date="2021-01" db="EMBL/GenBank/DDBJ databases">
        <title>Sequencing the genomes of 1000 actinobacteria strains.</title>
        <authorList>
            <person name="Klenk H.-P."/>
        </authorList>
    </citation>
    <scope>NUCLEOTIDE SEQUENCE [LARGE SCALE GENOMIC DNA]</scope>
    <source>
        <strain evidence="2 3">DSM 18662</strain>
    </source>
</reference>
<keyword evidence="3" id="KW-1185">Reference proteome</keyword>
<evidence type="ECO:0000256" key="1">
    <source>
        <dbReference type="SAM" id="MobiDB-lite"/>
    </source>
</evidence>
<feature type="compositionally biased region" description="Polar residues" evidence="1">
    <location>
        <begin position="23"/>
        <end position="33"/>
    </location>
</feature>
<evidence type="ECO:0000313" key="3">
    <source>
        <dbReference type="Proteomes" id="UP000704762"/>
    </source>
</evidence>
<accession>A0ABS2RNY2</accession>
<name>A0ABS2RNY2_9ACTN</name>
<dbReference type="EMBL" id="JAFBCF010000001">
    <property type="protein sequence ID" value="MBM7800713.1"/>
    <property type="molecule type" value="Genomic_DNA"/>
</dbReference>
<evidence type="ECO:0000313" key="2">
    <source>
        <dbReference type="EMBL" id="MBM7800713.1"/>
    </source>
</evidence>
<feature type="region of interest" description="Disordered" evidence="1">
    <location>
        <begin position="1"/>
        <end position="33"/>
    </location>
</feature>
<comment type="caution">
    <text evidence="2">The sequence shown here is derived from an EMBL/GenBank/DDBJ whole genome shotgun (WGS) entry which is preliminary data.</text>
</comment>
<proteinExistence type="predicted"/>